<evidence type="ECO:0000313" key="2">
    <source>
        <dbReference type="Proteomes" id="UP000051682"/>
    </source>
</evidence>
<dbReference type="Proteomes" id="UP000051682">
    <property type="component" value="Unassembled WGS sequence"/>
</dbReference>
<accession>A0A0Q3HWY6</accession>
<proteinExistence type="predicted"/>
<keyword evidence="2" id="KW-1185">Reference proteome</keyword>
<organism evidence="1 2">
    <name type="scientific">Chryseobacterium aquaticum</name>
    <dbReference type="NCBI Taxonomy" id="452084"/>
    <lineage>
        <taxon>Bacteria</taxon>
        <taxon>Pseudomonadati</taxon>
        <taxon>Bacteroidota</taxon>
        <taxon>Flavobacteriia</taxon>
        <taxon>Flavobacteriales</taxon>
        <taxon>Weeksellaceae</taxon>
        <taxon>Chryseobacterium group</taxon>
        <taxon>Chryseobacterium</taxon>
    </lineage>
</organism>
<comment type="caution">
    <text evidence="1">The sequence shown here is derived from an EMBL/GenBank/DDBJ whole genome shotgun (WGS) entry which is preliminary data.</text>
</comment>
<dbReference type="AlphaFoldDB" id="A0A0Q3HWY6"/>
<dbReference type="RefSeq" id="WP_056012095.1">
    <property type="nucleotide sequence ID" value="NZ_LLYZ01000002.1"/>
</dbReference>
<reference evidence="1 2" key="1">
    <citation type="submission" date="2015-10" db="EMBL/GenBank/DDBJ databases">
        <title>Chryseobacterium aquaticum genome.</title>
        <authorList>
            <person name="Newman J.D."/>
            <person name="Ferguson M.B."/>
            <person name="Miller J.R."/>
        </authorList>
    </citation>
    <scope>NUCLEOTIDE SEQUENCE [LARGE SCALE GENOMIC DNA]</scope>
    <source>
        <strain evidence="1 2">KCTC 12483</strain>
    </source>
</reference>
<gene>
    <name evidence="1" type="ORF">AR438_03840</name>
</gene>
<sequence>MLSDQELLKLLLPEFLVEHFDILKAETHDAELHLYFEEKSSIPHEFKERQLESKGFLPEIIIDDYPLRGKIVKLHVKRRRWTDKSSGGILQRDWQLVAKGTRMTKDLAGFLKKISRH</sequence>
<dbReference type="STRING" id="452084.AR438_03840"/>
<dbReference type="OrthoDB" id="1119824at2"/>
<name>A0A0Q3HWY6_9FLAO</name>
<protein>
    <submittedName>
        <fullName evidence="1">Transposase</fullName>
    </submittedName>
</protein>
<evidence type="ECO:0000313" key="1">
    <source>
        <dbReference type="EMBL" id="KQK27344.1"/>
    </source>
</evidence>
<dbReference type="EMBL" id="LLYZ01000002">
    <property type="protein sequence ID" value="KQK27344.1"/>
    <property type="molecule type" value="Genomic_DNA"/>
</dbReference>